<feature type="domain" description="PX" evidence="4">
    <location>
        <begin position="41"/>
        <end position="169"/>
    </location>
</feature>
<dbReference type="InterPro" id="IPR036871">
    <property type="entry name" value="PX_dom_sf"/>
</dbReference>
<dbReference type="GO" id="GO:0031901">
    <property type="term" value="C:early endosome membrane"/>
    <property type="evidence" value="ECO:0007669"/>
    <property type="project" value="TreeGrafter"/>
</dbReference>
<dbReference type="PANTHER" id="PTHR46596:SF1">
    <property type="entry name" value="SORTING NEXIN-4"/>
    <property type="match status" value="1"/>
</dbReference>
<evidence type="ECO:0000259" key="4">
    <source>
        <dbReference type="PROSITE" id="PS50195"/>
    </source>
</evidence>
<dbReference type="AlphaFoldDB" id="A0A7I8WDJ2"/>
<evidence type="ECO:0000256" key="3">
    <source>
        <dbReference type="SAM" id="MobiDB-lite"/>
    </source>
</evidence>
<evidence type="ECO:0000256" key="2">
    <source>
        <dbReference type="SAM" id="Coils"/>
    </source>
</evidence>
<dbReference type="InterPro" id="IPR001683">
    <property type="entry name" value="PX_dom"/>
</dbReference>
<comment type="caution">
    <text evidence="5">The sequence shown here is derived from an EMBL/GenBank/DDBJ whole genome shotgun (WGS) entry which is preliminary data.</text>
</comment>
<dbReference type="Gene3D" id="3.30.1520.10">
    <property type="entry name" value="Phox-like domain"/>
    <property type="match status" value="1"/>
</dbReference>
<dbReference type="SMART" id="SM00312">
    <property type="entry name" value="PX"/>
    <property type="match status" value="1"/>
</dbReference>
<feature type="coiled-coil region" evidence="2">
    <location>
        <begin position="361"/>
        <end position="392"/>
    </location>
</feature>
<reference evidence="5 6" key="1">
    <citation type="submission" date="2020-08" db="EMBL/GenBank/DDBJ databases">
        <authorList>
            <person name="Hejnol A."/>
        </authorList>
    </citation>
    <scope>NUCLEOTIDE SEQUENCE [LARGE SCALE GENOMIC DNA]</scope>
</reference>
<sequence length="429" mass="50272">MAEHVISDSSIKNEKEENVEENESKTTVKEHMLQYMTVEVLDPEKRNGGAALNVRGQDTFIVYQVYSRVTDPSKPGYYDHPTTVWRRYNEFDLLRNYLEVSYPYIVIPPLPEKRVSHTWQKLSTDRFESEFIERRRISLEKFLMRCASHAVLCKDEIFRAFFVEEYGFKDLVDATAYQRKADSKFSALSASYGLKSPNPDIEAIKTYINDLESTLYQILKVRAKIADNFCEHEKLYRSFGQLFDDWGNIENETGIALQTAGRHFDIHANVLDKHVSEEEAFAEQLKEYYSFGDCLRGVCKKAEILQYNVEKTEEMLSNKKLHKENIQQGKNGLMSDMKTKLLGRDSVEQKEQRLLTISEQIVDIEGTLQQQKEELENFLELAKADIDRFKRQKGKDIKDIILNYAIMQRNLSRKQEQIWRKVEETFDKL</sequence>
<evidence type="ECO:0000313" key="6">
    <source>
        <dbReference type="Proteomes" id="UP000549394"/>
    </source>
</evidence>
<dbReference type="PROSITE" id="PS50195">
    <property type="entry name" value="PX"/>
    <property type="match status" value="1"/>
</dbReference>
<name>A0A7I8WDJ2_9ANNE</name>
<dbReference type="GO" id="GO:0005886">
    <property type="term" value="C:plasma membrane"/>
    <property type="evidence" value="ECO:0007669"/>
    <property type="project" value="TreeGrafter"/>
</dbReference>
<dbReference type="SUPFAM" id="SSF64268">
    <property type="entry name" value="PX domain"/>
    <property type="match status" value="1"/>
</dbReference>
<comment type="similarity">
    <text evidence="1">Belongs to the sorting nexin family.</text>
</comment>
<keyword evidence="2" id="KW-0175">Coiled coil</keyword>
<dbReference type="Pfam" id="PF00787">
    <property type="entry name" value="PX"/>
    <property type="match status" value="1"/>
</dbReference>
<accession>A0A7I8WDJ2</accession>
<dbReference type="GO" id="GO:0032266">
    <property type="term" value="F:phosphatidylinositol-3-phosphate binding"/>
    <property type="evidence" value="ECO:0007669"/>
    <property type="project" value="TreeGrafter"/>
</dbReference>
<dbReference type="EMBL" id="CAJFCJ010000032">
    <property type="protein sequence ID" value="CAD5126135.1"/>
    <property type="molecule type" value="Genomic_DNA"/>
</dbReference>
<dbReference type="PANTHER" id="PTHR46596">
    <property type="entry name" value="SORTING NEXIN-4"/>
    <property type="match status" value="1"/>
</dbReference>
<dbReference type="GO" id="GO:2000786">
    <property type="term" value="P:positive regulation of autophagosome assembly"/>
    <property type="evidence" value="ECO:0007669"/>
    <property type="project" value="TreeGrafter"/>
</dbReference>
<evidence type="ECO:0000313" key="5">
    <source>
        <dbReference type="EMBL" id="CAD5126135.1"/>
    </source>
</evidence>
<dbReference type="Proteomes" id="UP000549394">
    <property type="component" value="Unassembled WGS sequence"/>
</dbReference>
<protein>
    <submittedName>
        <fullName evidence="5">DgyrCDS14304</fullName>
    </submittedName>
</protein>
<dbReference type="InterPro" id="IPR027267">
    <property type="entry name" value="AH/BAR_dom_sf"/>
</dbReference>
<dbReference type="OrthoDB" id="289314at2759"/>
<organism evidence="5 6">
    <name type="scientific">Dimorphilus gyrociliatus</name>
    <dbReference type="NCBI Taxonomy" id="2664684"/>
    <lineage>
        <taxon>Eukaryota</taxon>
        <taxon>Metazoa</taxon>
        <taxon>Spiralia</taxon>
        <taxon>Lophotrochozoa</taxon>
        <taxon>Annelida</taxon>
        <taxon>Polychaeta</taxon>
        <taxon>Polychaeta incertae sedis</taxon>
        <taxon>Dinophilidae</taxon>
        <taxon>Dimorphilus</taxon>
    </lineage>
</organism>
<dbReference type="GO" id="GO:0015031">
    <property type="term" value="P:protein transport"/>
    <property type="evidence" value="ECO:0007669"/>
    <property type="project" value="InterPro"/>
</dbReference>
<keyword evidence="6" id="KW-1185">Reference proteome</keyword>
<dbReference type="Gene3D" id="1.20.1270.60">
    <property type="entry name" value="Arfaptin homology (AH) domain/BAR domain"/>
    <property type="match status" value="1"/>
</dbReference>
<evidence type="ECO:0000256" key="1">
    <source>
        <dbReference type="ARBA" id="ARBA00010883"/>
    </source>
</evidence>
<dbReference type="InterPro" id="IPR034783">
    <property type="entry name" value="SNX4"/>
</dbReference>
<feature type="region of interest" description="Disordered" evidence="3">
    <location>
        <begin position="1"/>
        <end position="27"/>
    </location>
</feature>
<dbReference type="GO" id="GO:0031201">
    <property type="term" value="C:SNARE complex"/>
    <property type="evidence" value="ECO:0007669"/>
    <property type="project" value="TreeGrafter"/>
</dbReference>
<proteinExistence type="inferred from homology"/>
<gene>
    <name evidence="5" type="ORF">DGYR_LOCUS13407</name>
</gene>